<accession>A0A7D9IJZ4</accession>
<organism evidence="3 4">
    <name type="scientific">Paramuricea clavata</name>
    <name type="common">Red gorgonian</name>
    <name type="synonym">Violescent sea-whip</name>
    <dbReference type="NCBI Taxonomy" id="317549"/>
    <lineage>
        <taxon>Eukaryota</taxon>
        <taxon>Metazoa</taxon>
        <taxon>Cnidaria</taxon>
        <taxon>Anthozoa</taxon>
        <taxon>Octocorallia</taxon>
        <taxon>Malacalcyonacea</taxon>
        <taxon>Plexauridae</taxon>
        <taxon>Paramuricea</taxon>
    </lineage>
</organism>
<evidence type="ECO:0000313" key="3">
    <source>
        <dbReference type="EMBL" id="CAB4007384.1"/>
    </source>
</evidence>
<name>A0A7D9IJZ4_PARCT</name>
<feature type="region of interest" description="Disordered" evidence="1">
    <location>
        <begin position="448"/>
        <end position="470"/>
    </location>
</feature>
<protein>
    <recommendedName>
        <fullName evidence="2">Nuclear receptor coactivator 6 TRADD-N domain-containing protein</fullName>
    </recommendedName>
</protein>
<feature type="region of interest" description="Disordered" evidence="1">
    <location>
        <begin position="486"/>
        <end position="518"/>
    </location>
</feature>
<feature type="compositionally biased region" description="Polar residues" evidence="1">
    <location>
        <begin position="458"/>
        <end position="470"/>
    </location>
</feature>
<feature type="compositionally biased region" description="Polar residues" evidence="1">
    <location>
        <begin position="489"/>
        <end position="508"/>
    </location>
</feature>
<dbReference type="Pfam" id="PF13820">
    <property type="entry name" value="NCOA6_TRADD-N"/>
    <property type="match status" value="1"/>
</dbReference>
<dbReference type="EMBL" id="CACRXK020005783">
    <property type="protein sequence ID" value="CAB4007384.1"/>
    <property type="molecule type" value="Genomic_DNA"/>
</dbReference>
<reference evidence="3" key="1">
    <citation type="submission" date="2020-04" db="EMBL/GenBank/DDBJ databases">
        <authorList>
            <person name="Alioto T."/>
            <person name="Alioto T."/>
            <person name="Gomez Garrido J."/>
        </authorList>
    </citation>
    <scope>NUCLEOTIDE SEQUENCE</scope>
    <source>
        <strain evidence="3">A484AB</strain>
    </source>
</reference>
<proteinExistence type="predicted"/>
<sequence>MNGLCINNPSLTMSDRERNVRVSFKLSREAAIKLREIALTKSELLCNLGVLAVQLGNESQICISSALSFENGARTAANNNTGKAQNRRVDKEKESLKNSSKITKLDHSTTKRLSHVDRGVRPVDQALARATADSVIISDILPSMSTLNKAALMNKTSSQENSRTAHEIHANSIQESYNTTRNLCPSFVESNTTENQVGMKSISYNGVIKFNAKDAISQEVESYRNALFETQPSKKDIKNAIKPAGKNSKDDTACVGNEIQDDLTKRSVNIDSVSANTLKYAKDMTVCQDSNPLLKTNQDHQQTIIRKAKTSAQDLPKVSANNIDSDRQKYDKTDIKMDSTSLNEHDSMSNMTDSFDCNVNNDIPTFPGHGISFAQHLINLSKQYRLENEKSPTGLANEKFFEASRFVRNDHVLRCFTTGNEKQEDFMGFSGQNALLFDGSYSTTTVKSAEELSKEQSEASPTNLDSMSETSADSLFEDARLGSVDELSLSPSSNENVPISSEDNSRGTSPAAIENKQLDNQHLQVKQEKHKRRMKYQRHLKGHSGIICKLCMHPVSKSYSCYKLANAPKEIRHLFDDGSHCVRVCRRCLPYKSPKSSEKNTQKRLHKTIENLLK</sequence>
<feature type="domain" description="Nuclear receptor coactivator 6 TRADD-N" evidence="2">
    <location>
        <begin position="19"/>
        <end position="95"/>
    </location>
</feature>
<evidence type="ECO:0000259" key="2">
    <source>
        <dbReference type="Pfam" id="PF13820"/>
    </source>
</evidence>
<feature type="compositionally biased region" description="Basic and acidic residues" evidence="1">
    <location>
        <begin position="448"/>
        <end position="457"/>
    </location>
</feature>
<dbReference type="Proteomes" id="UP001152795">
    <property type="component" value="Unassembled WGS sequence"/>
</dbReference>
<evidence type="ECO:0000256" key="1">
    <source>
        <dbReference type="SAM" id="MobiDB-lite"/>
    </source>
</evidence>
<evidence type="ECO:0000313" key="4">
    <source>
        <dbReference type="Proteomes" id="UP001152795"/>
    </source>
</evidence>
<dbReference type="AlphaFoldDB" id="A0A7D9IJZ4"/>
<gene>
    <name evidence="3" type="ORF">PACLA_8A029873</name>
</gene>
<comment type="caution">
    <text evidence="3">The sequence shown here is derived from an EMBL/GenBank/DDBJ whole genome shotgun (WGS) entry which is preliminary data.</text>
</comment>
<keyword evidence="4" id="KW-1185">Reference proteome</keyword>
<feature type="region of interest" description="Disordered" evidence="1">
    <location>
        <begin position="78"/>
        <end position="110"/>
    </location>
</feature>
<dbReference type="OrthoDB" id="5987058at2759"/>
<dbReference type="InterPro" id="IPR032715">
    <property type="entry name" value="NCOA6_TRADD-N"/>
</dbReference>
<feature type="compositionally biased region" description="Basic and acidic residues" evidence="1">
    <location>
        <begin position="87"/>
        <end position="96"/>
    </location>
</feature>